<feature type="region of interest" description="Disordered" evidence="1">
    <location>
        <begin position="42"/>
        <end position="67"/>
    </location>
</feature>
<gene>
    <name evidence="2" type="ORF">BLA29_015113</name>
</gene>
<reference evidence="2 3" key="1">
    <citation type="submission" date="2017-03" db="EMBL/GenBank/DDBJ databases">
        <title>Genome Survey of Euroglyphus maynei.</title>
        <authorList>
            <person name="Arlian L.G."/>
            <person name="Morgan M.S."/>
            <person name="Rider S.D."/>
        </authorList>
    </citation>
    <scope>NUCLEOTIDE SEQUENCE [LARGE SCALE GENOMIC DNA]</scope>
    <source>
        <strain evidence="2">Arlian Lab</strain>
        <tissue evidence="2">Whole body</tissue>
    </source>
</reference>
<keyword evidence="3" id="KW-1185">Reference proteome</keyword>
<accession>A0A1Y3BHY7</accession>
<sequence length="87" mass="9825">MERPLQTISYLKSNANVSTANSSTNVQNIGSKTTTPTILYRKPENHYQRTGRSHYEPLYSNGTMNVPSNIHRLSQGADYYGSDNDDR</sequence>
<dbReference type="EMBL" id="MUJZ01017775">
    <property type="protein sequence ID" value="OTF80550.1"/>
    <property type="molecule type" value="Genomic_DNA"/>
</dbReference>
<organism evidence="2 3">
    <name type="scientific">Euroglyphus maynei</name>
    <name type="common">Mayne's house dust mite</name>
    <dbReference type="NCBI Taxonomy" id="6958"/>
    <lineage>
        <taxon>Eukaryota</taxon>
        <taxon>Metazoa</taxon>
        <taxon>Ecdysozoa</taxon>
        <taxon>Arthropoda</taxon>
        <taxon>Chelicerata</taxon>
        <taxon>Arachnida</taxon>
        <taxon>Acari</taxon>
        <taxon>Acariformes</taxon>
        <taxon>Sarcoptiformes</taxon>
        <taxon>Astigmata</taxon>
        <taxon>Psoroptidia</taxon>
        <taxon>Analgoidea</taxon>
        <taxon>Pyroglyphidae</taxon>
        <taxon>Pyroglyphinae</taxon>
        <taxon>Euroglyphus</taxon>
    </lineage>
</organism>
<dbReference type="OrthoDB" id="10616832at2759"/>
<evidence type="ECO:0000256" key="1">
    <source>
        <dbReference type="SAM" id="MobiDB-lite"/>
    </source>
</evidence>
<protein>
    <submittedName>
        <fullName evidence="2">Uncharacterized protein</fullName>
    </submittedName>
</protein>
<dbReference type="AlphaFoldDB" id="A0A1Y3BHY7"/>
<evidence type="ECO:0000313" key="2">
    <source>
        <dbReference type="EMBL" id="OTF80550.1"/>
    </source>
</evidence>
<comment type="caution">
    <text evidence="2">The sequence shown here is derived from an EMBL/GenBank/DDBJ whole genome shotgun (WGS) entry which is preliminary data.</text>
</comment>
<dbReference type="Proteomes" id="UP000194236">
    <property type="component" value="Unassembled WGS sequence"/>
</dbReference>
<evidence type="ECO:0000313" key="3">
    <source>
        <dbReference type="Proteomes" id="UP000194236"/>
    </source>
</evidence>
<proteinExistence type="predicted"/>
<name>A0A1Y3BHY7_EURMA</name>